<dbReference type="GO" id="GO:0000723">
    <property type="term" value="P:telomere maintenance"/>
    <property type="evidence" value="ECO:0007669"/>
    <property type="project" value="TreeGrafter"/>
</dbReference>
<dbReference type="Proteomes" id="UP001174909">
    <property type="component" value="Unassembled WGS sequence"/>
</dbReference>
<dbReference type="GO" id="GO:0140445">
    <property type="term" value="C:chromosome, telomeric repeat region"/>
    <property type="evidence" value="ECO:0007669"/>
    <property type="project" value="TreeGrafter"/>
</dbReference>
<feature type="compositionally biased region" description="Basic and acidic residues" evidence="1">
    <location>
        <begin position="137"/>
        <end position="149"/>
    </location>
</feature>
<proteinExistence type="predicted"/>
<comment type="caution">
    <text evidence="2">The sequence shown here is derived from an EMBL/GenBank/DDBJ whole genome shotgun (WGS) entry which is preliminary data.</text>
</comment>
<name>A0AA35QVW7_GEOBA</name>
<feature type="region of interest" description="Disordered" evidence="1">
    <location>
        <begin position="130"/>
        <end position="204"/>
    </location>
</feature>
<evidence type="ECO:0000313" key="2">
    <source>
        <dbReference type="EMBL" id="CAI7994295.1"/>
    </source>
</evidence>
<dbReference type="EMBL" id="CASHTH010000210">
    <property type="protein sequence ID" value="CAI7994295.1"/>
    <property type="molecule type" value="Genomic_DNA"/>
</dbReference>
<sequence>MLGQPMVTLWQNVLESEAKSPTVNHKSPHKGPFDLQERIVKAWRAVLACVQSRYGAPFTSDLLDALSPLLVLCLSCKRQDVVSETLTFWTATFDLAPEPLVYPNKLRDVLVKCRKKWDLQLKLPGFEQTSGAVAHSTVEDSLPHTDSSRHLPSQSAPADEPSPHNSGVILPHPSPQRGVRGSFLGQKRSPRPGVPTTPPRSPAAQDMEEILARSRGHGGRGGAGVAKSPVLSARRRLSLNSDKPEDYVLVEPPAKRQQLLTEHQRERMRERRESIPVMYNALDPSQEPTQFTAQPDSAPDEPVIIPESEGSPPTTVTARSIFATSSEPRPPPVSSSISSLVQGPSSSVRPRAHSQTFSHQLGSAPINSNASVSTNQVASSGMEACRMVSGIHQGHVRKSPISSRTRSRARPEEFSTAPSGNGTPYPVALNAPPYYSVSRPFVPHSATGSMMPVRLAYHPLPSSSPTLPASTHQLPSTSIHPPFSPTDQHYQTVHGGPRFPAIGTEPQQVYQLIQSGTGHPVMFPVPLRQPVITEAHPSSTSGPQFVPVIPQSIAAGPVAPTTSIAPGVSSQQDPIFPPARYIFRPGTNPPHPYSLHSAPETSLPPLPLSAVIRPDLSATRRANKQHSSTHIPYLLPAVHRRHLAVQTGY</sequence>
<protein>
    <submittedName>
        <fullName evidence="2">Telomere-associated protein RIF1</fullName>
    </submittedName>
</protein>
<evidence type="ECO:0000256" key="1">
    <source>
        <dbReference type="SAM" id="MobiDB-lite"/>
    </source>
</evidence>
<feature type="region of interest" description="Disordered" evidence="1">
    <location>
        <begin position="324"/>
        <end position="352"/>
    </location>
</feature>
<accession>A0AA35QVW7</accession>
<keyword evidence="3" id="KW-1185">Reference proteome</keyword>
<feature type="compositionally biased region" description="Low complexity" evidence="1">
    <location>
        <begin position="334"/>
        <end position="348"/>
    </location>
</feature>
<dbReference type="AlphaFoldDB" id="A0AA35QVW7"/>
<dbReference type="PANTHER" id="PTHR22928:SF3">
    <property type="entry name" value="TELOMERE-ASSOCIATED PROTEIN RIF1"/>
    <property type="match status" value="1"/>
</dbReference>
<gene>
    <name evidence="2" type="ORF">GBAR_LOCUS1422</name>
</gene>
<feature type="region of interest" description="Disordered" evidence="1">
    <location>
        <begin position="393"/>
        <end position="425"/>
    </location>
</feature>
<organism evidence="2 3">
    <name type="scientific">Geodia barretti</name>
    <name type="common">Barrett's horny sponge</name>
    <dbReference type="NCBI Taxonomy" id="519541"/>
    <lineage>
        <taxon>Eukaryota</taxon>
        <taxon>Metazoa</taxon>
        <taxon>Porifera</taxon>
        <taxon>Demospongiae</taxon>
        <taxon>Heteroscleromorpha</taxon>
        <taxon>Tetractinellida</taxon>
        <taxon>Astrophorina</taxon>
        <taxon>Geodiidae</taxon>
        <taxon>Geodia</taxon>
    </lineage>
</organism>
<dbReference type="PANTHER" id="PTHR22928">
    <property type="entry name" value="TELOMERE-ASSOCIATED PROTEIN RIF1"/>
    <property type="match status" value="1"/>
</dbReference>
<feature type="compositionally biased region" description="Pro residues" evidence="1">
    <location>
        <begin position="192"/>
        <end position="201"/>
    </location>
</feature>
<reference evidence="2" key="1">
    <citation type="submission" date="2023-03" db="EMBL/GenBank/DDBJ databases">
        <authorList>
            <person name="Steffen K."/>
            <person name="Cardenas P."/>
        </authorList>
    </citation>
    <scope>NUCLEOTIDE SEQUENCE</scope>
</reference>
<evidence type="ECO:0000313" key="3">
    <source>
        <dbReference type="Proteomes" id="UP001174909"/>
    </source>
</evidence>
<dbReference type="GO" id="GO:0005634">
    <property type="term" value="C:nucleus"/>
    <property type="evidence" value="ECO:0007669"/>
    <property type="project" value="TreeGrafter"/>
</dbReference>